<organism evidence="3 4">
    <name type="scientific">Scylla paramamosain</name>
    <name type="common">Mud crab</name>
    <dbReference type="NCBI Taxonomy" id="85552"/>
    <lineage>
        <taxon>Eukaryota</taxon>
        <taxon>Metazoa</taxon>
        <taxon>Ecdysozoa</taxon>
        <taxon>Arthropoda</taxon>
        <taxon>Crustacea</taxon>
        <taxon>Multicrustacea</taxon>
        <taxon>Malacostraca</taxon>
        <taxon>Eumalacostraca</taxon>
        <taxon>Eucarida</taxon>
        <taxon>Decapoda</taxon>
        <taxon>Pleocyemata</taxon>
        <taxon>Brachyura</taxon>
        <taxon>Eubrachyura</taxon>
        <taxon>Portunoidea</taxon>
        <taxon>Portunidae</taxon>
        <taxon>Portuninae</taxon>
        <taxon>Scylla</taxon>
    </lineage>
</organism>
<dbReference type="Gene3D" id="2.30.29.30">
    <property type="entry name" value="Pleckstrin-homology domain (PH domain)/Phosphotyrosine-binding domain (PTB)"/>
    <property type="match status" value="1"/>
</dbReference>
<name>A0AAW0V5D7_SCYPA</name>
<dbReference type="SUPFAM" id="SSF50729">
    <property type="entry name" value="PH domain-like"/>
    <property type="match status" value="1"/>
</dbReference>
<dbReference type="InterPro" id="IPR011993">
    <property type="entry name" value="PH-like_dom_sf"/>
</dbReference>
<dbReference type="PANTHER" id="PTHR11232">
    <property type="entry name" value="PHOSPHOTYROSINE INTERACTION DOMAIN-CONTAINING FAMILY MEMBER"/>
    <property type="match status" value="1"/>
</dbReference>
<dbReference type="CDD" id="cd13160">
    <property type="entry name" value="PTB_LDLRAP_insect-like"/>
    <property type="match status" value="1"/>
</dbReference>
<dbReference type="PROSITE" id="PS01179">
    <property type="entry name" value="PID"/>
    <property type="match status" value="1"/>
</dbReference>
<evidence type="ECO:0000259" key="2">
    <source>
        <dbReference type="PROSITE" id="PS01179"/>
    </source>
</evidence>
<feature type="region of interest" description="Disordered" evidence="1">
    <location>
        <begin position="59"/>
        <end position="78"/>
    </location>
</feature>
<keyword evidence="4" id="KW-1185">Reference proteome</keyword>
<reference evidence="3 4" key="1">
    <citation type="submission" date="2023-03" db="EMBL/GenBank/DDBJ databases">
        <title>High-quality genome of Scylla paramamosain provides insights in environmental adaptation.</title>
        <authorList>
            <person name="Zhang L."/>
        </authorList>
    </citation>
    <scope>NUCLEOTIDE SEQUENCE [LARGE SCALE GENOMIC DNA]</scope>
    <source>
        <strain evidence="3">LZ_2023a</strain>
        <tissue evidence="3">Muscle</tissue>
    </source>
</reference>
<dbReference type="InterPro" id="IPR051133">
    <property type="entry name" value="Adapter_Engulfment-Domain"/>
</dbReference>
<protein>
    <recommendedName>
        <fullName evidence="2">PID domain-containing protein</fullName>
    </recommendedName>
</protein>
<comment type="caution">
    <text evidence="3">The sequence shown here is derived from an EMBL/GenBank/DDBJ whole genome shotgun (WGS) entry which is preliminary data.</text>
</comment>
<proteinExistence type="predicted"/>
<dbReference type="Proteomes" id="UP001487740">
    <property type="component" value="Unassembled WGS sequence"/>
</dbReference>
<feature type="domain" description="PID" evidence="2">
    <location>
        <begin position="155"/>
        <end position="215"/>
    </location>
</feature>
<gene>
    <name evidence="3" type="ORF">O3P69_002140</name>
</gene>
<dbReference type="EMBL" id="JARAKH010000001">
    <property type="protein sequence ID" value="KAK8407401.1"/>
    <property type="molecule type" value="Genomic_DNA"/>
</dbReference>
<dbReference type="Pfam" id="PF14719">
    <property type="entry name" value="PID_2"/>
    <property type="match status" value="1"/>
</dbReference>
<accession>A0AAW0V5D7</accession>
<dbReference type="PANTHER" id="PTHR11232:SF57">
    <property type="entry name" value="RE46159P"/>
    <property type="match status" value="1"/>
</dbReference>
<dbReference type="AlphaFoldDB" id="A0AAW0V5D7"/>
<evidence type="ECO:0000313" key="3">
    <source>
        <dbReference type="EMBL" id="KAK8407401.1"/>
    </source>
</evidence>
<evidence type="ECO:0000256" key="1">
    <source>
        <dbReference type="SAM" id="MobiDB-lite"/>
    </source>
</evidence>
<sequence>MTVVVSCSRRSTKVPKTFLGQSCCLAVLSLPPRMNFNKAPAPPPAEEITKEIRKLNLDDKSASSTDPKQQQQQQQPTTMPLPQEFVVKYLGHRDAGGLWGIKHTRKPVDEMVGRAKEMKAGETLPFLKMTVSEKGVNIAEMPQNVNKNFEGGFYNIDVISYGVQDLVYTRVFAMIVVREDAASLRTHHPFQCHAFVCDSRQNARKLTFALAQAFQQFSKEVKSNKANKKPKKFAIDLRSPEEIEVDLKEADSEA</sequence>
<evidence type="ECO:0000313" key="4">
    <source>
        <dbReference type="Proteomes" id="UP001487740"/>
    </source>
</evidence>
<dbReference type="InterPro" id="IPR006020">
    <property type="entry name" value="PTB/PI_dom"/>
</dbReference>